<dbReference type="InterPro" id="IPR036874">
    <property type="entry name" value="Carbonic_anhydrase_sf"/>
</dbReference>
<protein>
    <submittedName>
        <fullName evidence="2">Carbonic anhydrase</fullName>
    </submittedName>
</protein>
<reference evidence="2 3" key="1">
    <citation type="submission" date="2023-03" db="EMBL/GenBank/DDBJ databases">
        <title>Bacillus Genome Sequencing.</title>
        <authorList>
            <person name="Dunlap C."/>
        </authorList>
    </citation>
    <scope>NUCLEOTIDE SEQUENCE [LARGE SCALE GENOMIC DNA]</scope>
    <source>
        <strain evidence="2 3">B-14544</strain>
    </source>
</reference>
<dbReference type="Proteomes" id="UP001330749">
    <property type="component" value="Unassembled WGS sequence"/>
</dbReference>
<dbReference type="RefSeq" id="WP_327966523.1">
    <property type="nucleotide sequence ID" value="NZ_JARMQG010000034.1"/>
</dbReference>
<evidence type="ECO:0000313" key="2">
    <source>
        <dbReference type="EMBL" id="MED3561632.1"/>
    </source>
</evidence>
<dbReference type="Gene3D" id="3.40.1050.10">
    <property type="entry name" value="Carbonic anhydrase"/>
    <property type="match status" value="1"/>
</dbReference>
<evidence type="ECO:0000256" key="1">
    <source>
        <dbReference type="ARBA" id="ARBA00006217"/>
    </source>
</evidence>
<dbReference type="SUPFAM" id="SSF53056">
    <property type="entry name" value="beta-carbonic anhydrase, cab"/>
    <property type="match status" value="1"/>
</dbReference>
<accession>A0ABU6N5Y4</accession>
<proteinExistence type="inferred from homology"/>
<dbReference type="PANTHER" id="PTHR43175:SF1">
    <property type="entry name" value="CARBONIC ANHYDRASE-LIKE PROTEIN YBCF-RELATED"/>
    <property type="match status" value="1"/>
</dbReference>
<organism evidence="2 3">
    <name type="scientific">Bacillus xiapuensis</name>
    <dbReference type="NCBI Taxonomy" id="2014075"/>
    <lineage>
        <taxon>Bacteria</taxon>
        <taxon>Bacillati</taxon>
        <taxon>Bacillota</taxon>
        <taxon>Bacilli</taxon>
        <taxon>Bacillales</taxon>
        <taxon>Bacillaceae</taxon>
        <taxon>Bacillus</taxon>
    </lineage>
</organism>
<name>A0ABU6N5Y4_9BACI</name>
<gene>
    <name evidence="2" type="ORF">P4447_03585</name>
</gene>
<dbReference type="PANTHER" id="PTHR43175">
    <property type="entry name" value="CARBONIC ANHYDRASE"/>
    <property type="match status" value="1"/>
</dbReference>
<evidence type="ECO:0000313" key="3">
    <source>
        <dbReference type="Proteomes" id="UP001330749"/>
    </source>
</evidence>
<comment type="similarity">
    <text evidence="1">Belongs to the beta-class carbonic anhydrase family.</text>
</comment>
<dbReference type="EMBL" id="JARMQG010000034">
    <property type="protein sequence ID" value="MED3561632.1"/>
    <property type="molecule type" value="Genomic_DNA"/>
</dbReference>
<sequence length="161" mass="18931">MAMDKKKKLLFVIGKDHQMERIMKENSQMNPENTLVLQSYLPITSPFSDTMRDIILAVYKENVEEIFVTATEEENKKNIEAIFKKISEDKKLQDNIQTFDYLFKHCKPEFPERNIKEWLEGSGTLKNDVQTCVNVIRNHPLIPDHVKVRELFIDKTELAVF</sequence>
<keyword evidence="3" id="KW-1185">Reference proteome</keyword>
<comment type="caution">
    <text evidence="2">The sequence shown here is derived from an EMBL/GenBank/DDBJ whole genome shotgun (WGS) entry which is preliminary data.</text>
</comment>
<dbReference type="InterPro" id="IPR001765">
    <property type="entry name" value="Carbonic_anhydrase"/>
</dbReference>